<evidence type="ECO:0000313" key="3">
    <source>
        <dbReference type="Proteomes" id="UP001596200"/>
    </source>
</evidence>
<gene>
    <name evidence="2" type="ORF">ACFP1B_14700</name>
</gene>
<dbReference type="EMBL" id="JBHSPU010000014">
    <property type="protein sequence ID" value="MFC5914672.1"/>
    <property type="molecule type" value="Genomic_DNA"/>
</dbReference>
<name>A0ABW1GLZ1_9ACTN</name>
<comment type="caution">
    <text evidence="2">The sequence shown here is derived from an EMBL/GenBank/DDBJ whole genome shotgun (WGS) entry which is preliminary data.</text>
</comment>
<accession>A0ABW1GLZ1</accession>
<protein>
    <submittedName>
        <fullName evidence="2">Uncharacterized protein</fullName>
    </submittedName>
</protein>
<keyword evidence="3" id="KW-1185">Reference proteome</keyword>
<sequence length="67" mass="7713">MIDLEGKVTQRTSQPPGKQLELRRPLRAVLDYGNLTALIGKRHIATRYIPDERLGRRPLRYAHDHGP</sequence>
<feature type="region of interest" description="Disordered" evidence="1">
    <location>
        <begin position="1"/>
        <end position="20"/>
    </location>
</feature>
<evidence type="ECO:0000313" key="2">
    <source>
        <dbReference type="EMBL" id="MFC5914672.1"/>
    </source>
</evidence>
<organism evidence="2 3">
    <name type="scientific">Streptomyces pulveraceus</name>
    <dbReference type="NCBI Taxonomy" id="68258"/>
    <lineage>
        <taxon>Bacteria</taxon>
        <taxon>Bacillati</taxon>
        <taxon>Actinomycetota</taxon>
        <taxon>Actinomycetes</taxon>
        <taxon>Kitasatosporales</taxon>
        <taxon>Streptomycetaceae</taxon>
        <taxon>Streptomyces</taxon>
    </lineage>
</organism>
<evidence type="ECO:0000256" key="1">
    <source>
        <dbReference type="SAM" id="MobiDB-lite"/>
    </source>
</evidence>
<reference evidence="3" key="1">
    <citation type="journal article" date="2019" name="Int. J. Syst. Evol. Microbiol.">
        <title>The Global Catalogue of Microorganisms (GCM) 10K type strain sequencing project: providing services to taxonomists for standard genome sequencing and annotation.</title>
        <authorList>
            <consortium name="The Broad Institute Genomics Platform"/>
            <consortium name="The Broad Institute Genome Sequencing Center for Infectious Disease"/>
            <person name="Wu L."/>
            <person name="Ma J."/>
        </authorList>
    </citation>
    <scope>NUCLEOTIDE SEQUENCE [LARGE SCALE GENOMIC DNA]</scope>
    <source>
        <strain evidence="3">JCM 4147</strain>
    </source>
</reference>
<dbReference type="Proteomes" id="UP001596200">
    <property type="component" value="Unassembled WGS sequence"/>
</dbReference>
<proteinExistence type="predicted"/>
<dbReference type="RefSeq" id="WP_344517692.1">
    <property type="nucleotide sequence ID" value="NZ_BAAATU010000076.1"/>
</dbReference>